<keyword evidence="3" id="KW-1185">Reference proteome</keyword>
<keyword evidence="1" id="KW-0175">Coiled coil</keyword>
<dbReference type="EMBL" id="CP095848">
    <property type="protein sequence ID" value="UPL50533.1"/>
    <property type="molecule type" value="Genomic_DNA"/>
</dbReference>
<reference evidence="2 3" key="1">
    <citation type="submission" date="2022-04" db="EMBL/GenBank/DDBJ databases">
        <title>Hymenobacter sp. isolated from the air.</title>
        <authorList>
            <person name="Won M."/>
            <person name="Lee C.-M."/>
            <person name="Woen H.-Y."/>
            <person name="Kwon S.-W."/>
        </authorList>
    </citation>
    <scope>NUCLEOTIDE SEQUENCE [LARGE SCALE GENOMIC DNA]</scope>
    <source>
        <strain evidence="3">5516 S-25</strain>
    </source>
</reference>
<sequence length="727" mass="78370">MAEELEESFIKDLPEILTPDELYPTHFEVEDSSGAEPENKKVGFGTVVNAITAALPGANNSKTLYKSARLYDRNVPGGNATDETLADLNPDFLALGAICWVEFPQPSKEYRLVYASNGQLSVWLDGSFSNIKVSAQWVERDSLEDKNAGIQDFVPFVSTYSDGDVVKFYIDGVLRLFSAKQDLVKSSYPDKLIPEPTGLSTDTNWEEVNGTGLTRITSWLKGEYKLDEVVAYNSQLFRAKRAFTSTVAPASGTDWEVFAGAGGGLVYDDTELRARVENLEQASADLLDNIETAKVDLNARIDALVTAAEPWRAGSYVTGQFILSGGNVFVAKQDIATSTIAPTTSNVYWLQVNAASSGGTGGTSYDDTELRELINDKVTKVAGKGLSTNDYTSADKTKLAGLQNYNDAALVASIATKVDKITGKQLSTNDYTNTDKAKLASLENYALQADSVSEDILTEDVRIKLNAVSTIGDTIDASKVIVNIVGITENIGSFKAGDSYSGTQAGFNEKLVKKYHYPVFNYLHWNGEGSRTVEAGTTFNSTDTFTWSIGNTINSKANTISIKSDGVVIGSGLANDGSEVLDIPAFTLQLGESKSFEINAINTQNESFARSITIDTALARYYGASALTPAQLKAAVASTADGVLSNKAIGGGRGLDYNFDCSGGKYPYYLYRADLGNPSGVQQGPTTFSSYTVEDITIKDKFGVSRSYKLLYTDTIQTAGSFNLKIN</sequence>
<name>A0ABY4JCK7_9BACT</name>
<feature type="coiled-coil region" evidence="1">
    <location>
        <begin position="269"/>
        <end position="296"/>
    </location>
</feature>
<evidence type="ECO:0000256" key="1">
    <source>
        <dbReference type="SAM" id="Coils"/>
    </source>
</evidence>
<evidence type="ECO:0000313" key="3">
    <source>
        <dbReference type="Proteomes" id="UP000829647"/>
    </source>
</evidence>
<dbReference type="Proteomes" id="UP000829647">
    <property type="component" value="Chromosome"/>
</dbReference>
<gene>
    <name evidence="2" type="ORF">MWH26_06400</name>
</gene>
<proteinExistence type="predicted"/>
<evidence type="ECO:0000313" key="2">
    <source>
        <dbReference type="EMBL" id="UPL50533.1"/>
    </source>
</evidence>
<protein>
    <recommendedName>
        <fullName evidence="4">LamG domain-containing protein</fullName>
    </recommendedName>
</protein>
<accession>A0ABY4JCK7</accession>
<organism evidence="2 3">
    <name type="scientific">Hymenobacter sublimis</name>
    <dbReference type="NCBI Taxonomy" id="2933777"/>
    <lineage>
        <taxon>Bacteria</taxon>
        <taxon>Pseudomonadati</taxon>
        <taxon>Bacteroidota</taxon>
        <taxon>Cytophagia</taxon>
        <taxon>Cytophagales</taxon>
        <taxon>Hymenobacteraceae</taxon>
        <taxon>Hymenobacter</taxon>
    </lineage>
</organism>
<evidence type="ECO:0008006" key="4">
    <source>
        <dbReference type="Google" id="ProtNLM"/>
    </source>
</evidence>
<dbReference type="RefSeq" id="WP_247976545.1">
    <property type="nucleotide sequence ID" value="NZ_CP095848.1"/>
</dbReference>